<feature type="compositionally biased region" description="Basic and acidic residues" evidence="1">
    <location>
        <begin position="22"/>
        <end position="35"/>
    </location>
</feature>
<dbReference type="Proteomes" id="UP001356095">
    <property type="component" value="Unassembled WGS sequence"/>
</dbReference>
<accession>A0ABU7K3X1</accession>
<proteinExistence type="predicted"/>
<sequence length="52" mass="5902">MNDESENDPLTEAARSESAPAHSHDSDLSPEDAVRRRWPYRDLPPWIGPSEN</sequence>
<name>A0ABU7K3X1_9ACTN</name>
<organism evidence="2 3">
    <name type="scientific">Nocardiopsis codii</name>
    <dbReference type="NCBI Taxonomy" id="3065942"/>
    <lineage>
        <taxon>Bacteria</taxon>
        <taxon>Bacillati</taxon>
        <taxon>Actinomycetota</taxon>
        <taxon>Actinomycetes</taxon>
        <taxon>Streptosporangiales</taxon>
        <taxon>Nocardiopsidaceae</taxon>
        <taxon>Nocardiopsis</taxon>
    </lineage>
</organism>
<dbReference type="RefSeq" id="WP_330090747.1">
    <property type="nucleotide sequence ID" value="NZ_JAUZMY010000005.1"/>
</dbReference>
<keyword evidence="3" id="KW-1185">Reference proteome</keyword>
<evidence type="ECO:0000256" key="1">
    <source>
        <dbReference type="SAM" id="MobiDB-lite"/>
    </source>
</evidence>
<protein>
    <submittedName>
        <fullName evidence="2">Uncharacterized protein</fullName>
    </submittedName>
</protein>
<dbReference type="EMBL" id="JAUZMY010000005">
    <property type="protein sequence ID" value="MEE2036945.1"/>
    <property type="molecule type" value="Genomic_DNA"/>
</dbReference>
<gene>
    <name evidence="2" type="ORF">Q8791_06895</name>
</gene>
<evidence type="ECO:0000313" key="2">
    <source>
        <dbReference type="EMBL" id="MEE2036945.1"/>
    </source>
</evidence>
<reference evidence="2 3" key="1">
    <citation type="submission" date="2023-08" db="EMBL/GenBank/DDBJ databases">
        <authorList>
            <person name="Girao M."/>
            <person name="Carvalho M.F."/>
        </authorList>
    </citation>
    <scope>NUCLEOTIDE SEQUENCE [LARGE SCALE GENOMIC DNA]</scope>
    <source>
        <strain evidence="2 3">CT-R113</strain>
    </source>
</reference>
<comment type="caution">
    <text evidence="2">The sequence shown here is derived from an EMBL/GenBank/DDBJ whole genome shotgun (WGS) entry which is preliminary data.</text>
</comment>
<feature type="region of interest" description="Disordered" evidence="1">
    <location>
        <begin position="1"/>
        <end position="52"/>
    </location>
</feature>
<evidence type="ECO:0000313" key="3">
    <source>
        <dbReference type="Proteomes" id="UP001356095"/>
    </source>
</evidence>